<reference evidence="2 3" key="1">
    <citation type="submission" date="2019-04" db="EMBL/GenBank/DDBJ databases">
        <title>High contiguity whole genome sequence and gene annotation resource for two Venturia nashicola isolates.</title>
        <authorList>
            <person name="Prokchorchik M."/>
            <person name="Won K."/>
            <person name="Lee Y."/>
            <person name="Choi E.D."/>
            <person name="Segonzac C."/>
            <person name="Sohn K.H."/>
        </authorList>
    </citation>
    <scope>NUCLEOTIDE SEQUENCE [LARGE SCALE GENOMIC DNA]</scope>
    <source>
        <strain evidence="2 3">PRI2</strain>
    </source>
</reference>
<keyword evidence="3" id="KW-1185">Reference proteome</keyword>
<feature type="region of interest" description="Disordered" evidence="1">
    <location>
        <begin position="1"/>
        <end position="64"/>
    </location>
</feature>
<feature type="compositionally biased region" description="Basic and acidic residues" evidence="1">
    <location>
        <begin position="27"/>
        <end position="64"/>
    </location>
</feature>
<sequence>MAPKASKASEAIKATNKCEVSGSATKGDARGGKRHKMGDEQRNEEGEEEIGKSSKDTKPSRAPCRERDLIDIRHLFQASENDIDSLFKTRTMDIGQAIDRTDIQLLSGYEALILQGIPVDEVSFTTESNRDLKDLASNAMTSTVVDAALLTIRKKEPVFPDQVLLRYSVPKPSHSLAFDSRALITEARNSVQQCYCEGSAFCFQV</sequence>
<dbReference type="EMBL" id="SNSC02000008">
    <property type="protein sequence ID" value="TID22173.1"/>
    <property type="molecule type" value="Genomic_DNA"/>
</dbReference>
<dbReference type="Proteomes" id="UP000298493">
    <property type="component" value="Unassembled WGS sequence"/>
</dbReference>
<dbReference type="STRING" id="86259.A0A4Z1P0S4"/>
<comment type="caution">
    <text evidence="2">The sequence shown here is derived from an EMBL/GenBank/DDBJ whole genome shotgun (WGS) entry which is preliminary data.</text>
</comment>
<evidence type="ECO:0000256" key="1">
    <source>
        <dbReference type="SAM" id="MobiDB-lite"/>
    </source>
</evidence>
<gene>
    <name evidence="2" type="ORF">E6O75_ATG10967</name>
</gene>
<proteinExistence type="predicted"/>
<evidence type="ECO:0000313" key="3">
    <source>
        <dbReference type="Proteomes" id="UP000298493"/>
    </source>
</evidence>
<dbReference type="AlphaFoldDB" id="A0A4Z1P0S4"/>
<protein>
    <submittedName>
        <fullName evidence="2">DNA repair protein rad5</fullName>
    </submittedName>
</protein>
<name>A0A4Z1P0S4_9PEZI</name>
<accession>A0A4Z1P0S4</accession>
<evidence type="ECO:0000313" key="2">
    <source>
        <dbReference type="EMBL" id="TID22173.1"/>
    </source>
</evidence>
<organism evidence="2 3">
    <name type="scientific">Venturia nashicola</name>
    <dbReference type="NCBI Taxonomy" id="86259"/>
    <lineage>
        <taxon>Eukaryota</taxon>
        <taxon>Fungi</taxon>
        <taxon>Dikarya</taxon>
        <taxon>Ascomycota</taxon>
        <taxon>Pezizomycotina</taxon>
        <taxon>Dothideomycetes</taxon>
        <taxon>Pleosporomycetidae</taxon>
        <taxon>Venturiales</taxon>
        <taxon>Venturiaceae</taxon>
        <taxon>Venturia</taxon>
    </lineage>
</organism>